<gene>
    <name evidence="9" type="primary">wcaJ_2</name>
    <name evidence="9" type="ORF">LMG29542_07094</name>
</gene>
<dbReference type="InterPro" id="IPR017473">
    <property type="entry name" value="Undecaprenyl-P_gluc_Ptfrase"/>
</dbReference>
<accession>A0A6J5F3U8</accession>
<evidence type="ECO:0000256" key="2">
    <source>
        <dbReference type="ARBA" id="ARBA00006464"/>
    </source>
</evidence>
<dbReference type="GO" id="GO:0016020">
    <property type="term" value="C:membrane"/>
    <property type="evidence" value="ECO:0007669"/>
    <property type="project" value="UniProtKB-SubCell"/>
</dbReference>
<dbReference type="GO" id="GO:0089702">
    <property type="term" value="F:undecaprenyl-phosphate glucose phosphotransferase activity"/>
    <property type="evidence" value="ECO:0007669"/>
    <property type="project" value="UniProtKB-EC"/>
</dbReference>
<dbReference type="EC" id="2.7.8.31" evidence="9"/>
<evidence type="ECO:0000256" key="4">
    <source>
        <dbReference type="ARBA" id="ARBA00022692"/>
    </source>
</evidence>
<feature type="transmembrane region" description="Helical" evidence="7">
    <location>
        <begin position="9"/>
        <end position="29"/>
    </location>
</feature>
<keyword evidence="6 7" id="KW-0472">Membrane</keyword>
<dbReference type="NCBIfam" id="TIGR03023">
    <property type="entry name" value="WcaJ_sugtrans"/>
    <property type="match status" value="1"/>
</dbReference>
<feature type="domain" description="Bacterial sugar transferase" evidence="8">
    <location>
        <begin position="202"/>
        <end position="385"/>
    </location>
</feature>
<keyword evidence="10" id="KW-1185">Reference proteome</keyword>
<evidence type="ECO:0000313" key="10">
    <source>
        <dbReference type="Proteomes" id="UP000494363"/>
    </source>
</evidence>
<dbReference type="PANTHER" id="PTHR30576:SF21">
    <property type="entry name" value="UDP-GLUCOSE:UNDECAPRENYL-PHOSPHATE GLUCOSE-1-PHOSPHATE TRANSFERASE"/>
    <property type="match status" value="1"/>
</dbReference>
<evidence type="ECO:0000256" key="7">
    <source>
        <dbReference type="SAM" id="Phobius"/>
    </source>
</evidence>
<keyword evidence="5 7" id="KW-1133">Transmembrane helix</keyword>
<evidence type="ECO:0000313" key="9">
    <source>
        <dbReference type="EMBL" id="CAB3773043.1"/>
    </source>
</evidence>
<keyword evidence="3 9" id="KW-0808">Transferase</keyword>
<dbReference type="PANTHER" id="PTHR30576">
    <property type="entry name" value="COLANIC BIOSYNTHESIS UDP-GLUCOSE LIPID CARRIER TRANSFERASE"/>
    <property type="match status" value="1"/>
</dbReference>
<reference evidence="9 10" key="1">
    <citation type="submission" date="2020-04" db="EMBL/GenBank/DDBJ databases">
        <authorList>
            <person name="De Canck E."/>
        </authorList>
    </citation>
    <scope>NUCLEOTIDE SEQUENCE [LARGE SCALE GENOMIC DNA]</scope>
    <source>
        <strain evidence="9 10">LMG 29542</strain>
    </source>
</reference>
<name>A0A6J5F3U8_9BURK</name>
<comment type="similarity">
    <text evidence="2">Belongs to the bacterial sugar transferase family.</text>
</comment>
<evidence type="ECO:0000256" key="1">
    <source>
        <dbReference type="ARBA" id="ARBA00004141"/>
    </source>
</evidence>
<sequence>MMLLVRRVLIAWISVQTCVWVLMLCLHSTNDAARLWFAYWAGAGSVALAGVRIVTYAVLGRLRHAGLNQRCVALVGDIGHLRRLLLNIEAAPGSGFRPEAVFCPRDDVSGAEIGLRVFMDFEAFVSHVREANVHELWLALPLSDQSTIVRFLGTFREDLINIRLVPDVGGLALFDGGLVELLGSPAINLAASPLSPAALAQKAAFDRVFAIFVLVAGAPIFMAIAVAIKLSSPGPVFFRQRRRGANGRIFSIYKFRSMHVHQQADGGLQQATRADPRITRVGAFLRRTSLDELPQFINVLRGEMSVVGPRPHAIEHDELYGKVIDRYIHRYRIKPGITGWAQVNGYRGETEQVEKMQKRVEHDFYYLCNWSMAFDIKIIATTLLKGFIHRNAY</sequence>
<dbReference type="Pfam" id="PF02397">
    <property type="entry name" value="Bac_transf"/>
    <property type="match status" value="1"/>
</dbReference>
<dbReference type="Pfam" id="PF13727">
    <property type="entry name" value="CoA_binding_3"/>
    <property type="match status" value="1"/>
</dbReference>
<dbReference type="AlphaFoldDB" id="A0A6J5F3U8"/>
<proteinExistence type="inferred from homology"/>
<dbReference type="InterPro" id="IPR017475">
    <property type="entry name" value="EPS_sugar_tfrase"/>
</dbReference>
<organism evidence="9 10">
    <name type="scientific">Paraburkholderia humisilvae</name>
    <dbReference type="NCBI Taxonomy" id="627669"/>
    <lineage>
        <taxon>Bacteria</taxon>
        <taxon>Pseudomonadati</taxon>
        <taxon>Pseudomonadota</taxon>
        <taxon>Betaproteobacteria</taxon>
        <taxon>Burkholderiales</taxon>
        <taxon>Burkholderiaceae</taxon>
        <taxon>Paraburkholderia</taxon>
    </lineage>
</organism>
<evidence type="ECO:0000256" key="5">
    <source>
        <dbReference type="ARBA" id="ARBA00022989"/>
    </source>
</evidence>
<dbReference type="GO" id="GO:0009242">
    <property type="term" value="P:colanic acid biosynthetic process"/>
    <property type="evidence" value="ECO:0007669"/>
    <property type="project" value="TreeGrafter"/>
</dbReference>
<comment type="subcellular location">
    <subcellularLocation>
        <location evidence="1">Membrane</location>
        <topology evidence="1">Multi-pass membrane protein</topology>
    </subcellularLocation>
</comment>
<evidence type="ECO:0000256" key="6">
    <source>
        <dbReference type="ARBA" id="ARBA00023136"/>
    </source>
</evidence>
<protein>
    <submittedName>
        <fullName evidence="9">UDP-glucose:undecaprenyl-phosphate glucose-1-phosphate transferase</fullName>
        <ecNumber evidence="9">2.7.8.31</ecNumber>
    </submittedName>
</protein>
<feature type="transmembrane region" description="Helical" evidence="7">
    <location>
        <begin position="208"/>
        <end position="228"/>
    </location>
</feature>
<dbReference type="Proteomes" id="UP000494363">
    <property type="component" value="Unassembled WGS sequence"/>
</dbReference>
<dbReference type="EMBL" id="CADIKH010000067">
    <property type="protein sequence ID" value="CAB3773043.1"/>
    <property type="molecule type" value="Genomic_DNA"/>
</dbReference>
<evidence type="ECO:0000256" key="3">
    <source>
        <dbReference type="ARBA" id="ARBA00022679"/>
    </source>
</evidence>
<keyword evidence="4 7" id="KW-0812">Transmembrane</keyword>
<dbReference type="InterPro" id="IPR003362">
    <property type="entry name" value="Bact_transf"/>
</dbReference>
<dbReference type="NCBIfam" id="TIGR03025">
    <property type="entry name" value="EPS_sugtrans"/>
    <property type="match status" value="1"/>
</dbReference>
<feature type="transmembrane region" description="Helical" evidence="7">
    <location>
        <begin position="35"/>
        <end position="59"/>
    </location>
</feature>
<evidence type="ECO:0000259" key="8">
    <source>
        <dbReference type="Pfam" id="PF02397"/>
    </source>
</evidence>